<dbReference type="KEGG" id="nmf:NMS_1579"/>
<evidence type="ECO:0000313" key="6">
    <source>
        <dbReference type="EMBL" id="BAO55588.1"/>
    </source>
</evidence>
<protein>
    <submittedName>
        <fullName evidence="6">Glycosyltransferase</fullName>
    </submittedName>
</protein>
<proteinExistence type="inferred from homology"/>
<dbReference type="HOGENOM" id="CLU_043224_1_0_10"/>
<dbReference type="InterPro" id="IPR031358">
    <property type="entry name" value="Stealth_CR1"/>
</dbReference>
<dbReference type="GO" id="GO:0000271">
    <property type="term" value="P:polysaccharide biosynthetic process"/>
    <property type="evidence" value="ECO:0007669"/>
    <property type="project" value="UniProtKB-KW"/>
</dbReference>
<dbReference type="PANTHER" id="PTHR24045">
    <property type="match status" value="1"/>
</dbReference>
<dbReference type="GO" id="GO:0016772">
    <property type="term" value="F:transferase activity, transferring phosphorus-containing groups"/>
    <property type="evidence" value="ECO:0007669"/>
    <property type="project" value="InterPro"/>
</dbReference>
<dbReference type="STRING" id="1454201.NMS_1579"/>
<dbReference type="OrthoDB" id="9776077at2"/>
<keyword evidence="7" id="KW-1185">Reference proteome</keyword>
<dbReference type="InterPro" id="IPR047141">
    <property type="entry name" value="Stealth"/>
</dbReference>
<evidence type="ECO:0000256" key="1">
    <source>
        <dbReference type="ARBA" id="ARBA00007583"/>
    </source>
</evidence>
<organism evidence="6 7">
    <name type="scientific">Nonlabens marinus S1-08</name>
    <dbReference type="NCBI Taxonomy" id="1454201"/>
    <lineage>
        <taxon>Bacteria</taxon>
        <taxon>Pseudomonadati</taxon>
        <taxon>Bacteroidota</taxon>
        <taxon>Flavobacteriia</taxon>
        <taxon>Flavobacteriales</taxon>
        <taxon>Flavobacteriaceae</taxon>
        <taxon>Nonlabens</taxon>
    </lineage>
</organism>
<dbReference type="EMBL" id="AP014548">
    <property type="protein sequence ID" value="BAO55588.1"/>
    <property type="molecule type" value="Genomic_DNA"/>
</dbReference>
<dbReference type="Proteomes" id="UP000031760">
    <property type="component" value="Chromosome"/>
</dbReference>
<dbReference type="RefSeq" id="WP_041496171.1">
    <property type="nucleotide sequence ID" value="NZ_AP014548.1"/>
</dbReference>
<evidence type="ECO:0000259" key="4">
    <source>
        <dbReference type="Pfam" id="PF11380"/>
    </source>
</evidence>
<accession>W8VVM7</accession>
<sequence length="335" mass="39909">MAPKQNTTDINVDAVITWVDGNDPIWQSKFNQFSPKKINFDERKSRLRYNSIGEINIAISSIIKFASFVNTIYLVTDNQVPEGFDVLKKNASQKGINLEIVDHKVIFRGFEEHLPTFNSCSIGCMLYRIPNLAEHFIVFNDDTFLMRETNVNDFFTDGKPIIRGKKELFRENRKVRKYYYEFLEVLHLKPKERTSSFKHFQETSAKLAYENHPPAKYIRRFHTPVCIRRSTLSNFFETHKILEENISHRFRNKDQFIISSLSEHLEFKENKKNFTSNIQLTYFRSYKSKFKVKRNLKKFENDKNKLFMTFQSLDMADEQILNYITKWIQKRIQTT</sequence>
<keyword evidence="3" id="KW-0270">Exopolysaccharide synthesis</keyword>
<evidence type="ECO:0000256" key="2">
    <source>
        <dbReference type="ARBA" id="ARBA00022679"/>
    </source>
</evidence>
<dbReference type="Pfam" id="PF17101">
    <property type="entry name" value="Stealth_CR1"/>
    <property type="match status" value="1"/>
</dbReference>
<evidence type="ECO:0000313" key="7">
    <source>
        <dbReference type="Proteomes" id="UP000031760"/>
    </source>
</evidence>
<reference evidence="6 7" key="1">
    <citation type="journal article" date="2014" name="Proc. Natl. Acad. Sci. U.S.A.">
        <title>Functional characterization of flavobacteria rhodopsins reveals a unique class of light-driven chloride pump in bacteria.</title>
        <authorList>
            <person name="Yoshizawa S."/>
            <person name="Kumagai Y."/>
            <person name="Kim H."/>
            <person name="Ogura Y."/>
            <person name="Hayashi T."/>
            <person name="Iwasaki W."/>
            <person name="DeLong E.F."/>
            <person name="Kogure K."/>
        </authorList>
    </citation>
    <scope>NUCLEOTIDE SEQUENCE [LARGE SCALE GENOMIC DNA]</scope>
    <source>
        <strain evidence="6 7">S1-08</strain>
    </source>
</reference>
<dbReference type="InterPro" id="IPR021520">
    <property type="entry name" value="Stealth_CR2"/>
</dbReference>
<dbReference type="Pfam" id="PF11380">
    <property type="entry name" value="Stealth_CR2"/>
    <property type="match status" value="1"/>
</dbReference>
<keyword evidence="2 6" id="KW-0808">Transferase</keyword>
<feature type="domain" description="Stealth protein CR2 conserved region 2" evidence="4">
    <location>
        <begin position="48"/>
        <end position="157"/>
    </location>
</feature>
<dbReference type="AlphaFoldDB" id="W8VVM7"/>
<evidence type="ECO:0000256" key="3">
    <source>
        <dbReference type="ARBA" id="ARBA00023169"/>
    </source>
</evidence>
<dbReference type="PANTHER" id="PTHR24045:SF0">
    <property type="entry name" value="N-ACETYLGLUCOSAMINE-1-PHOSPHOTRANSFERASE SUBUNITS ALPHA_BETA"/>
    <property type="match status" value="1"/>
</dbReference>
<comment type="similarity">
    <text evidence="1">Belongs to the stealth family.</text>
</comment>
<name>W8VVM7_9FLAO</name>
<feature type="domain" description="Stealth protein CR1 conserved region 1" evidence="5">
    <location>
        <begin position="12"/>
        <end position="36"/>
    </location>
</feature>
<evidence type="ECO:0000259" key="5">
    <source>
        <dbReference type="Pfam" id="PF17101"/>
    </source>
</evidence>
<gene>
    <name evidence="6" type="ORF">NMS_1579</name>
</gene>